<gene>
    <name evidence="2" type="ORF">C487_12758</name>
</gene>
<dbReference type="PATRIC" id="fig|1227495.3.peg.2551"/>
<evidence type="ECO:0000313" key="3">
    <source>
        <dbReference type="Proteomes" id="UP000011618"/>
    </source>
</evidence>
<organism evidence="2 3">
    <name type="scientific">Natrinema pallidum DSM 3751</name>
    <dbReference type="NCBI Taxonomy" id="1227495"/>
    <lineage>
        <taxon>Archaea</taxon>
        <taxon>Methanobacteriati</taxon>
        <taxon>Methanobacteriota</taxon>
        <taxon>Stenosarchaea group</taxon>
        <taxon>Halobacteria</taxon>
        <taxon>Halobacteriales</taxon>
        <taxon>Natrialbaceae</taxon>
        <taxon>Natrinema</taxon>
    </lineage>
</organism>
<comment type="caution">
    <text evidence="2">The sequence shown here is derived from an EMBL/GenBank/DDBJ whole genome shotgun (WGS) entry which is preliminary data.</text>
</comment>
<name>L9YSU1_9EURY</name>
<accession>L9YSU1</accession>
<protein>
    <submittedName>
        <fullName evidence="2">Uncharacterized protein</fullName>
    </submittedName>
</protein>
<sequence>MVATETISHRELVGAAPDGGTDHYRTRRAGPPHVDTHGRRSIRDSTMSTSISERCRHSTERRLENTRDRRLSTAEPLPIDATNRA</sequence>
<feature type="compositionally biased region" description="Basic and acidic residues" evidence="1">
    <location>
        <begin position="53"/>
        <end position="72"/>
    </location>
</feature>
<reference evidence="2 3" key="1">
    <citation type="journal article" date="2014" name="PLoS Genet.">
        <title>Phylogenetically driven sequencing of extremely halophilic archaea reveals strategies for static and dynamic osmo-response.</title>
        <authorList>
            <person name="Becker E.A."/>
            <person name="Seitzer P.M."/>
            <person name="Tritt A."/>
            <person name="Larsen D."/>
            <person name="Krusor M."/>
            <person name="Yao A.I."/>
            <person name="Wu D."/>
            <person name="Madern D."/>
            <person name="Eisen J.A."/>
            <person name="Darling A.E."/>
            <person name="Facciotti M.T."/>
        </authorList>
    </citation>
    <scope>NUCLEOTIDE SEQUENCE [LARGE SCALE GENOMIC DNA]</scope>
    <source>
        <strain evidence="2 3">DSM 3751</strain>
    </source>
</reference>
<proteinExistence type="predicted"/>
<dbReference type="AlphaFoldDB" id="L9YSU1"/>
<feature type="region of interest" description="Disordered" evidence="1">
    <location>
        <begin position="1"/>
        <end position="85"/>
    </location>
</feature>
<evidence type="ECO:0000313" key="2">
    <source>
        <dbReference type="EMBL" id="ELY75973.1"/>
    </source>
</evidence>
<dbReference type="Proteomes" id="UP000011618">
    <property type="component" value="Unassembled WGS sequence"/>
</dbReference>
<dbReference type="EMBL" id="AOII01000074">
    <property type="protein sequence ID" value="ELY75973.1"/>
    <property type="molecule type" value="Genomic_DNA"/>
</dbReference>
<evidence type="ECO:0000256" key="1">
    <source>
        <dbReference type="SAM" id="MobiDB-lite"/>
    </source>
</evidence>
<feature type="compositionally biased region" description="Basic and acidic residues" evidence="1">
    <location>
        <begin position="34"/>
        <end position="43"/>
    </location>
</feature>